<accession>A0A212U8L4</accession>
<dbReference type="OrthoDB" id="887365at2"/>
<sequence>MSTPTPNPAEQPDKQTTENKPASTPQTNQHDLTQDEGDGIRGGYGDSDQTNGLEGGANSGPDGGPEHKS</sequence>
<dbReference type="Proteomes" id="UP000198131">
    <property type="component" value="Unassembled WGS sequence"/>
</dbReference>
<evidence type="ECO:0000313" key="3">
    <source>
        <dbReference type="Proteomes" id="UP000198131"/>
    </source>
</evidence>
<feature type="compositionally biased region" description="Polar residues" evidence="1">
    <location>
        <begin position="18"/>
        <end position="31"/>
    </location>
</feature>
<proteinExistence type="predicted"/>
<evidence type="ECO:0000256" key="1">
    <source>
        <dbReference type="SAM" id="MobiDB-lite"/>
    </source>
</evidence>
<keyword evidence="3" id="KW-1185">Reference proteome</keyword>
<dbReference type="EMBL" id="FYEW01000002">
    <property type="protein sequence ID" value="SNC74612.1"/>
    <property type="molecule type" value="Genomic_DNA"/>
</dbReference>
<feature type="compositionally biased region" description="Gly residues" evidence="1">
    <location>
        <begin position="53"/>
        <end position="63"/>
    </location>
</feature>
<dbReference type="AlphaFoldDB" id="A0A212U8L4"/>
<name>A0A212U8L4_9BACT</name>
<protein>
    <submittedName>
        <fullName evidence="2">Uncharacterized protein</fullName>
    </submittedName>
</protein>
<feature type="region of interest" description="Disordered" evidence="1">
    <location>
        <begin position="1"/>
        <end position="69"/>
    </location>
</feature>
<reference evidence="3" key="1">
    <citation type="submission" date="2017-06" db="EMBL/GenBank/DDBJ databases">
        <authorList>
            <person name="Varghese N."/>
            <person name="Submissions S."/>
        </authorList>
    </citation>
    <scope>NUCLEOTIDE SEQUENCE [LARGE SCALE GENOMIC DNA]</scope>
    <source>
        <strain evidence="3">DSM 11116</strain>
    </source>
</reference>
<evidence type="ECO:0000313" key="2">
    <source>
        <dbReference type="EMBL" id="SNC74612.1"/>
    </source>
</evidence>
<gene>
    <name evidence="2" type="ORF">SAMN06265337_2457</name>
</gene>
<dbReference type="RefSeq" id="WP_088843818.1">
    <property type="nucleotide sequence ID" value="NZ_FYEW01000002.1"/>
</dbReference>
<organism evidence="2 3">
    <name type="scientific">Hymenobacter gelipurpurascens</name>
    <dbReference type="NCBI Taxonomy" id="89968"/>
    <lineage>
        <taxon>Bacteria</taxon>
        <taxon>Pseudomonadati</taxon>
        <taxon>Bacteroidota</taxon>
        <taxon>Cytophagia</taxon>
        <taxon>Cytophagales</taxon>
        <taxon>Hymenobacteraceae</taxon>
        <taxon>Hymenobacter</taxon>
    </lineage>
</organism>